<name>A0A4R2JJC5_9PSEU</name>
<keyword evidence="2" id="KW-0479">Metal-binding</keyword>
<evidence type="ECO:0000256" key="2">
    <source>
        <dbReference type="ARBA" id="ARBA00022723"/>
    </source>
</evidence>
<dbReference type="InterPro" id="IPR029060">
    <property type="entry name" value="PIN-like_dom_sf"/>
</dbReference>
<dbReference type="GO" id="GO:0046872">
    <property type="term" value="F:metal ion binding"/>
    <property type="evidence" value="ECO:0007669"/>
    <property type="project" value="UniProtKB-KW"/>
</dbReference>
<dbReference type="InterPro" id="IPR002716">
    <property type="entry name" value="PIN_dom"/>
</dbReference>
<evidence type="ECO:0000313" key="7">
    <source>
        <dbReference type="Proteomes" id="UP000295680"/>
    </source>
</evidence>
<evidence type="ECO:0000259" key="5">
    <source>
        <dbReference type="Pfam" id="PF01850"/>
    </source>
</evidence>
<keyword evidence="1" id="KW-0540">Nuclease</keyword>
<feature type="domain" description="PIN" evidence="5">
    <location>
        <begin position="5"/>
        <end position="121"/>
    </location>
</feature>
<keyword evidence="7" id="KW-1185">Reference proteome</keyword>
<dbReference type="Pfam" id="PF01850">
    <property type="entry name" value="PIN"/>
    <property type="match status" value="1"/>
</dbReference>
<evidence type="ECO:0000256" key="1">
    <source>
        <dbReference type="ARBA" id="ARBA00022722"/>
    </source>
</evidence>
<proteinExistence type="predicted"/>
<dbReference type="SUPFAM" id="SSF88723">
    <property type="entry name" value="PIN domain-like"/>
    <property type="match status" value="1"/>
</dbReference>
<protein>
    <submittedName>
        <fullName evidence="6">Putative nucleic acid-binding protein</fullName>
    </submittedName>
</protein>
<evidence type="ECO:0000256" key="4">
    <source>
        <dbReference type="ARBA" id="ARBA00022842"/>
    </source>
</evidence>
<dbReference type="AlphaFoldDB" id="A0A4R2JJC5"/>
<dbReference type="Proteomes" id="UP000295680">
    <property type="component" value="Unassembled WGS sequence"/>
</dbReference>
<evidence type="ECO:0000313" key="6">
    <source>
        <dbReference type="EMBL" id="TCO58582.1"/>
    </source>
</evidence>
<accession>A0A4R2JJC5</accession>
<gene>
    <name evidence="6" type="ORF">EV192_105653</name>
</gene>
<comment type="caution">
    <text evidence="6">The sequence shown here is derived from an EMBL/GenBank/DDBJ whole genome shotgun (WGS) entry which is preliminary data.</text>
</comment>
<dbReference type="RefSeq" id="WP_132119423.1">
    <property type="nucleotide sequence ID" value="NZ_SLWS01000005.1"/>
</dbReference>
<dbReference type="GO" id="GO:0016787">
    <property type="term" value="F:hydrolase activity"/>
    <property type="evidence" value="ECO:0007669"/>
    <property type="project" value="UniProtKB-KW"/>
</dbReference>
<keyword evidence="4" id="KW-0460">Magnesium</keyword>
<dbReference type="GO" id="GO:0004518">
    <property type="term" value="F:nuclease activity"/>
    <property type="evidence" value="ECO:0007669"/>
    <property type="project" value="UniProtKB-KW"/>
</dbReference>
<reference evidence="6 7" key="1">
    <citation type="submission" date="2019-03" db="EMBL/GenBank/DDBJ databases">
        <title>Genomic Encyclopedia of Type Strains, Phase IV (KMG-IV): sequencing the most valuable type-strain genomes for metagenomic binning, comparative biology and taxonomic classification.</title>
        <authorList>
            <person name="Goeker M."/>
        </authorList>
    </citation>
    <scope>NUCLEOTIDE SEQUENCE [LARGE SCALE GENOMIC DNA]</scope>
    <source>
        <strain evidence="6 7">DSM 45934</strain>
    </source>
</reference>
<keyword evidence="3" id="KW-0378">Hydrolase</keyword>
<dbReference type="Gene3D" id="3.40.50.1010">
    <property type="entry name" value="5'-nuclease"/>
    <property type="match status" value="1"/>
</dbReference>
<dbReference type="CDD" id="cd18692">
    <property type="entry name" value="PIN_VapC-like"/>
    <property type="match status" value="1"/>
</dbReference>
<organism evidence="6 7">
    <name type="scientific">Actinocrispum wychmicini</name>
    <dbReference type="NCBI Taxonomy" id="1213861"/>
    <lineage>
        <taxon>Bacteria</taxon>
        <taxon>Bacillati</taxon>
        <taxon>Actinomycetota</taxon>
        <taxon>Actinomycetes</taxon>
        <taxon>Pseudonocardiales</taxon>
        <taxon>Pseudonocardiaceae</taxon>
        <taxon>Actinocrispum</taxon>
    </lineage>
</organism>
<dbReference type="OrthoDB" id="9792015at2"/>
<sequence length="140" mass="15707">MNFTFIDTNILIYAHDKGQAGKYKIAQESLQQLWETDTGTLSTQVLQEFYSVATRKLKPAMSHREARDIVAAYGEWCVMNTDTQLLVSASMLCERHSVSWWDALVIEAALRSGATTLLSEDLQDGRQFGTVTIRNPFAGD</sequence>
<evidence type="ECO:0000256" key="3">
    <source>
        <dbReference type="ARBA" id="ARBA00022801"/>
    </source>
</evidence>
<dbReference type="EMBL" id="SLWS01000005">
    <property type="protein sequence ID" value="TCO58582.1"/>
    <property type="molecule type" value="Genomic_DNA"/>
</dbReference>